<evidence type="ECO:0000313" key="2">
    <source>
        <dbReference type="Proteomes" id="UP000799424"/>
    </source>
</evidence>
<dbReference type="EMBL" id="MU006229">
    <property type="protein sequence ID" value="KAF2824641.1"/>
    <property type="molecule type" value="Genomic_DNA"/>
</dbReference>
<gene>
    <name evidence="1" type="ORF">CC86DRAFT_456692</name>
</gene>
<protein>
    <submittedName>
        <fullName evidence="1">Uncharacterized protein</fullName>
    </submittedName>
</protein>
<name>A0A6A6ZU90_9PLEO</name>
<dbReference type="Proteomes" id="UP000799424">
    <property type="component" value="Unassembled WGS sequence"/>
</dbReference>
<sequence length="127" mass="14077">MGSVNRVCTPGSNNPFTQIHDGLETACKEQKKELIKSLSRDIGGIFQIREHDLERMCQHGTEESGVAGFSRRAVQLAAINLARACLSDLQSRLQERYLTLLRGTVVAIQAVIATTQLVFLRRVIVGR</sequence>
<proteinExistence type="predicted"/>
<reference evidence="1" key="1">
    <citation type="journal article" date="2020" name="Stud. Mycol.">
        <title>101 Dothideomycetes genomes: a test case for predicting lifestyles and emergence of pathogens.</title>
        <authorList>
            <person name="Haridas S."/>
            <person name="Albert R."/>
            <person name="Binder M."/>
            <person name="Bloem J."/>
            <person name="Labutti K."/>
            <person name="Salamov A."/>
            <person name="Andreopoulos B."/>
            <person name="Baker S."/>
            <person name="Barry K."/>
            <person name="Bills G."/>
            <person name="Bluhm B."/>
            <person name="Cannon C."/>
            <person name="Castanera R."/>
            <person name="Culley D."/>
            <person name="Daum C."/>
            <person name="Ezra D."/>
            <person name="Gonzalez J."/>
            <person name="Henrissat B."/>
            <person name="Kuo A."/>
            <person name="Liang C."/>
            <person name="Lipzen A."/>
            <person name="Lutzoni F."/>
            <person name="Magnuson J."/>
            <person name="Mondo S."/>
            <person name="Nolan M."/>
            <person name="Ohm R."/>
            <person name="Pangilinan J."/>
            <person name="Park H.-J."/>
            <person name="Ramirez L."/>
            <person name="Alfaro M."/>
            <person name="Sun H."/>
            <person name="Tritt A."/>
            <person name="Yoshinaga Y."/>
            <person name="Zwiers L.-H."/>
            <person name="Turgeon B."/>
            <person name="Goodwin S."/>
            <person name="Spatafora J."/>
            <person name="Crous P."/>
            <person name="Grigoriev I."/>
        </authorList>
    </citation>
    <scope>NUCLEOTIDE SEQUENCE</scope>
    <source>
        <strain evidence="1">CBS 113818</strain>
    </source>
</reference>
<dbReference type="AlphaFoldDB" id="A0A6A6ZU90"/>
<accession>A0A6A6ZU90</accession>
<keyword evidence="2" id="KW-1185">Reference proteome</keyword>
<evidence type="ECO:0000313" key="1">
    <source>
        <dbReference type="EMBL" id="KAF2824641.1"/>
    </source>
</evidence>
<organism evidence="1 2">
    <name type="scientific">Ophiobolus disseminans</name>
    <dbReference type="NCBI Taxonomy" id="1469910"/>
    <lineage>
        <taxon>Eukaryota</taxon>
        <taxon>Fungi</taxon>
        <taxon>Dikarya</taxon>
        <taxon>Ascomycota</taxon>
        <taxon>Pezizomycotina</taxon>
        <taxon>Dothideomycetes</taxon>
        <taxon>Pleosporomycetidae</taxon>
        <taxon>Pleosporales</taxon>
        <taxon>Pleosporineae</taxon>
        <taxon>Phaeosphaeriaceae</taxon>
        <taxon>Ophiobolus</taxon>
    </lineage>
</organism>